<dbReference type="Proteomes" id="UP000070700">
    <property type="component" value="Unassembled WGS sequence"/>
</dbReference>
<dbReference type="InterPro" id="IPR011990">
    <property type="entry name" value="TPR-like_helical_dom_sf"/>
</dbReference>
<organism evidence="1 2">
    <name type="scientific">Mollisia scopiformis</name>
    <name type="common">Conifer needle endophyte fungus</name>
    <name type="synonym">Phialocephala scopiformis</name>
    <dbReference type="NCBI Taxonomy" id="149040"/>
    <lineage>
        <taxon>Eukaryota</taxon>
        <taxon>Fungi</taxon>
        <taxon>Dikarya</taxon>
        <taxon>Ascomycota</taxon>
        <taxon>Pezizomycotina</taxon>
        <taxon>Leotiomycetes</taxon>
        <taxon>Helotiales</taxon>
        <taxon>Mollisiaceae</taxon>
        <taxon>Mollisia</taxon>
    </lineage>
</organism>
<keyword evidence="2" id="KW-1185">Reference proteome</keyword>
<accession>A0A132B976</accession>
<evidence type="ECO:0000313" key="2">
    <source>
        <dbReference type="Proteomes" id="UP000070700"/>
    </source>
</evidence>
<dbReference type="InterPro" id="IPR010323">
    <property type="entry name" value="DUF924"/>
</dbReference>
<dbReference type="AlphaFoldDB" id="A0A132B976"/>
<dbReference type="Pfam" id="PF06041">
    <property type="entry name" value="DUF924"/>
    <property type="match status" value="1"/>
</dbReference>
<dbReference type="OrthoDB" id="414698at2759"/>
<dbReference type="GeneID" id="28830511"/>
<protein>
    <submittedName>
        <fullName evidence="1">DUF924-domain-containing protein</fullName>
    </submittedName>
</protein>
<reference evidence="1 2" key="1">
    <citation type="submission" date="2015-10" db="EMBL/GenBank/DDBJ databases">
        <title>Full genome of DAOMC 229536 Phialocephala scopiformis, a fungal endophyte of spruce producing the potent anti-insectan compound rugulosin.</title>
        <authorList>
            <consortium name="DOE Joint Genome Institute"/>
            <person name="Walker A.K."/>
            <person name="Frasz S.L."/>
            <person name="Seifert K.A."/>
            <person name="Miller J.D."/>
            <person name="Mondo S.J."/>
            <person name="Labutti K."/>
            <person name="Lipzen A."/>
            <person name="Dockter R."/>
            <person name="Kennedy M."/>
            <person name="Grigoriev I.V."/>
            <person name="Spatafora J.W."/>
        </authorList>
    </citation>
    <scope>NUCLEOTIDE SEQUENCE [LARGE SCALE GENOMIC DNA]</scope>
    <source>
        <strain evidence="1 2">CBS 120377</strain>
    </source>
</reference>
<dbReference type="SUPFAM" id="SSF48452">
    <property type="entry name" value="TPR-like"/>
    <property type="match status" value="1"/>
</dbReference>
<gene>
    <name evidence="1" type="ORF">LY89DRAFT_742067</name>
</gene>
<sequence>MRAYNFTSAFSKILGLQTAFKSTLLSPTFFRPMSSISTMDTDINRTLSYWFDGPEAKKKWYGGGEKIDTEIRDQFGPLMEQARASELNSWESKPRGSLALLILLDQFSRNAFRSTPDSFSADSLALDIATKAIAKGFNLEVSNIQQIFFLMPFMHSETLLGQVAGVSLFEALLARCDPNSKDVEFLATSVQFARRHREPILRFGRFPSRNEILGRTSTPEEIEFLKEHPGGF</sequence>
<name>A0A132B976_MOLSC</name>
<dbReference type="EMBL" id="KQ947436">
    <property type="protein sequence ID" value="KUJ08227.1"/>
    <property type="molecule type" value="Genomic_DNA"/>
</dbReference>
<dbReference type="InParanoid" id="A0A132B976"/>
<evidence type="ECO:0000313" key="1">
    <source>
        <dbReference type="EMBL" id="KUJ08227.1"/>
    </source>
</evidence>
<dbReference type="Gene3D" id="1.25.40.10">
    <property type="entry name" value="Tetratricopeptide repeat domain"/>
    <property type="match status" value="1"/>
</dbReference>
<dbReference type="KEGG" id="psco:LY89DRAFT_742067"/>
<proteinExistence type="predicted"/>
<dbReference type="RefSeq" id="XP_018062582.1">
    <property type="nucleotide sequence ID" value="XM_018220785.1"/>
</dbReference>
<dbReference type="Gene3D" id="1.20.58.320">
    <property type="entry name" value="TPR-like"/>
    <property type="match status" value="1"/>
</dbReference>